<dbReference type="SUPFAM" id="SSF54523">
    <property type="entry name" value="Pili subunits"/>
    <property type="match status" value="1"/>
</dbReference>
<dbReference type="Proteomes" id="UP000043316">
    <property type="component" value="Unassembled WGS sequence"/>
</dbReference>
<feature type="transmembrane region" description="Helical" evidence="4">
    <location>
        <begin position="6"/>
        <end position="27"/>
    </location>
</feature>
<comment type="subcellular location">
    <subcellularLocation>
        <location evidence="1">Membrane</location>
        <topology evidence="1">Single-pass membrane protein</topology>
    </subcellularLocation>
</comment>
<accession>A0A0H5LUD5</accession>
<dbReference type="GO" id="GO:0043107">
    <property type="term" value="P:type IV pilus-dependent motility"/>
    <property type="evidence" value="ECO:0007669"/>
    <property type="project" value="TreeGrafter"/>
</dbReference>
<dbReference type="NCBIfam" id="NF007862">
    <property type="entry name" value="PRK10574.1"/>
    <property type="match status" value="1"/>
</dbReference>
<dbReference type="InterPro" id="IPR012902">
    <property type="entry name" value="N_methyl_site"/>
</dbReference>
<dbReference type="GeneID" id="61815691"/>
<dbReference type="GO" id="GO:0044096">
    <property type="term" value="C:type IV pilus"/>
    <property type="evidence" value="ECO:0007669"/>
    <property type="project" value="TreeGrafter"/>
</dbReference>
<dbReference type="EMBL" id="CWJI01000002">
    <property type="protein sequence ID" value="CRY54507.1"/>
    <property type="molecule type" value="Genomic_DNA"/>
</dbReference>
<dbReference type="PANTHER" id="PTHR30093">
    <property type="entry name" value="GENERAL SECRETION PATHWAY PROTEIN G"/>
    <property type="match status" value="1"/>
</dbReference>
<evidence type="ECO:0000256" key="1">
    <source>
        <dbReference type="ARBA" id="ARBA00004167"/>
    </source>
</evidence>
<dbReference type="NCBIfam" id="TIGR02532">
    <property type="entry name" value="IV_pilin_GFxxxE"/>
    <property type="match status" value="1"/>
</dbReference>
<evidence type="ECO:0000313" key="6">
    <source>
        <dbReference type="Proteomes" id="UP000043316"/>
    </source>
</evidence>
<dbReference type="PANTHER" id="PTHR30093:SF34">
    <property type="entry name" value="PREPILIN PEPTIDASE-DEPENDENT PROTEIN D"/>
    <property type="match status" value="1"/>
</dbReference>
<organism evidence="5 6">
    <name type="scientific">Yersinia intermedia</name>
    <dbReference type="NCBI Taxonomy" id="631"/>
    <lineage>
        <taxon>Bacteria</taxon>
        <taxon>Pseudomonadati</taxon>
        <taxon>Pseudomonadota</taxon>
        <taxon>Gammaproteobacteria</taxon>
        <taxon>Enterobacterales</taxon>
        <taxon>Yersiniaceae</taxon>
        <taxon>Yersinia</taxon>
    </lineage>
</organism>
<reference evidence="6" key="1">
    <citation type="submission" date="2015-03" db="EMBL/GenBank/DDBJ databases">
        <authorList>
            <consortium name="Pathogen Informatics"/>
        </authorList>
    </citation>
    <scope>NUCLEOTIDE SEQUENCE [LARGE SCALE GENOMIC DNA]</scope>
    <source>
        <strain evidence="6">R148</strain>
    </source>
</reference>
<sequence>MANQRGFTLIELMVAIAIIAVLSGIGIPSYQRYIQKAALTDMLQSVVPYKMAVELCALEHAKLDDCNAGNNGIPKGQSSRYVSAATINKGVITLIGQQTLAKLTLVMSPTMNNSANIIWTRACTAAEDSLTESCKAVFRFNDKAKSND</sequence>
<evidence type="ECO:0000313" key="5">
    <source>
        <dbReference type="EMBL" id="CRY54507.1"/>
    </source>
</evidence>
<gene>
    <name evidence="5" type="primary">pilE1</name>
    <name evidence="5" type="ORF">ERS008476_01429</name>
</gene>
<dbReference type="AlphaFoldDB" id="A0A0H5LUD5"/>
<evidence type="ECO:0000256" key="2">
    <source>
        <dbReference type="ARBA" id="ARBA00005233"/>
    </source>
</evidence>
<dbReference type="GO" id="GO:0016020">
    <property type="term" value="C:membrane"/>
    <property type="evidence" value="ECO:0007669"/>
    <property type="project" value="UniProtKB-SubCell"/>
</dbReference>
<proteinExistence type="inferred from homology"/>
<name>A0A0H5LUD5_YERIN</name>
<keyword evidence="4" id="KW-1133">Transmembrane helix</keyword>
<keyword evidence="3" id="KW-0488">Methylation</keyword>
<dbReference type="Pfam" id="PF07963">
    <property type="entry name" value="N_methyl"/>
    <property type="match status" value="1"/>
</dbReference>
<comment type="similarity">
    <text evidence="2">Belongs to the N-Me-Phe pilin family.</text>
</comment>
<dbReference type="Gene3D" id="3.30.700.10">
    <property type="entry name" value="Glycoprotein, Type 4 Pilin"/>
    <property type="match status" value="1"/>
</dbReference>
<keyword evidence="4" id="KW-0812">Transmembrane</keyword>
<dbReference type="PROSITE" id="PS00409">
    <property type="entry name" value="PROKAR_NTER_METHYL"/>
    <property type="match status" value="1"/>
</dbReference>
<protein>
    <submittedName>
        <fullName evidence="5">Putative major pilin subunit</fullName>
    </submittedName>
</protein>
<dbReference type="InterPro" id="IPR045584">
    <property type="entry name" value="Pilin-like"/>
</dbReference>
<evidence type="ECO:0000256" key="4">
    <source>
        <dbReference type="SAM" id="Phobius"/>
    </source>
</evidence>
<dbReference type="RefSeq" id="WP_019211065.1">
    <property type="nucleotide sequence ID" value="NZ_CWJI01000002.1"/>
</dbReference>
<keyword evidence="4" id="KW-0472">Membrane</keyword>
<evidence type="ECO:0000256" key="3">
    <source>
        <dbReference type="ARBA" id="ARBA00022481"/>
    </source>
</evidence>